<evidence type="ECO:0000313" key="2">
    <source>
        <dbReference type="EMBL" id="TKT03446.1"/>
    </source>
</evidence>
<dbReference type="AlphaFoldDB" id="A0A4U5WRT6"/>
<dbReference type="Proteomes" id="UP000305929">
    <property type="component" value="Unassembled WGS sequence"/>
</dbReference>
<name>A0A4U5WRT6_STRLS</name>
<dbReference type="RefSeq" id="WP_137309294.1">
    <property type="nucleotide sequence ID" value="NZ_SZNQ01000001.1"/>
</dbReference>
<accession>A0A4U5WRT6</accession>
<proteinExistence type="predicted"/>
<evidence type="ECO:0008006" key="4">
    <source>
        <dbReference type="Google" id="ProtNLM"/>
    </source>
</evidence>
<sequence>MRLKDEAASLLTNDFLRSRPNEWDLFEELLTKQSLKELDQMTPEDFGRAIRWIDEEVKRIKGASFHEIMMLLDLIDEHEEAIAYDCLALGLRLRNVGTEDFTWGDLLAIVRQAPRSSALFRSMSPDEAMWGHTEQLLALIADFISVGNWQRSQGKKKDYPKPIPRPGVEQDKKFGTEAMSLEDAASWLGWEKK</sequence>
<dbReference type="OrthoDB" id="3194899at2"/>
<organism evidence="2 3">
    <name type="scientific">Streptomyces lasalocidi</name>
    <name type="common">Streptomyces lasaliensis</name>
    <dbReference type="NCBI Taxonomy" id="324833"/>
    <lineage>
        <taxon>Bacteria</taxon>
        <taxon>Bacillati</taxon>
        <taxon>Actinomycetota</taxon>
        <taxon>Actinomycetes</taxon>
        <taxon>Kitasatosporales</taxon>
        <taxon>Streptomycetaceae</taxon>
        <taxon>Streptomyces</taxon>
    </lineage>
</organism>
<evidence type="ECO:0000313" key="3">
    <source>
        <dbReference type="Proteomes" id="UP000305929"/>
    </source>
</evidence>
<gene>
    <name evidence="2" type="ORF">E4U91_27365</name>
</gene>
<reference evidence="2 3" key="1">
    <citation type="submission" date="2019-04" db="EMBL/GenBank/DDBJ databases">
        <title>Streptomyces lasaliensis sp. nov., an Actinomycete isolated from soil which produces the polyether antibiotic lasalocid.</title>
        <authorList>
            <person name="Erwin G."/>
            <person name="Haber C."/>
        </authorList>
    </citation>
    <scope>NUCLEOTIDE SEQUENCE [LARGE SCALE GENOMIC DNA]</scope>
    <source>
        <strain evidence="2 3">X-537</strain>
    </source>
</reference>
<comment type="caution">
    <text evidence="2">The sequence shown here is derived from an EMBL/GenBank/DDBJ whole genome shotgun (WGS) entry which is preliminary data.</text>
</comment>
<keyword evidence="3" id="KW-1185">Reference proteome</keyword>
<evidence type="ECO:0000256" key="1">
    <source>
        <dbReference type="SAM" id="MobiDB-lite"/>
    </source>
</evidence>
<dbReference type="EMBL" id="SZNQ01000001">
    <property type="protein sequence ID" value="TKT03446.1"/>
    <property type="molecule type" value="Genomic_DNA"/>
</dbReference>
<protein>
    <recommendedName>
        <fullName evidence="4">Tail assembly chaperone</fullName>
    </recommendedName>
</protein>
<feature type="region of interest" description="Disordered" evidence="1">
    <location>
        <begin position="152"/>
        <end position="175"/>
    </location>
</feature>